<keyword evidence="4" id="KW-1185">Reference proteome</keyword>
<proteinExistence type="predicted"/>
<dbReference type="EMBL" id="BLAU01000001">
    <property type="protein sequence ID" value="GET20983.1"/>
    <property type="molecule type" value="Genomic_DNA"/>
</dbReference>
<accession>A0A2P8CIM8</accession>
<organism evidence="2 3">
    <name type="scientific">Prolixibacter denitrificans</name>
    <dbReference type="NCBI Taxonomy" id="1541063"/>
    <lineage>
        <taxon>Bacteria</taxon>
        <taxon>Pseudomonadati</taxon>
        <taxon>Bacteroidota</taxon>
        <taxon>Bacteroidia</taxon>
        <taxon>Marinilabiliales</taxon>
        <taxon>Prolixibacteraceae</taxon>
        <taxon>Prolixibacter</taxon>
    </lineage>
</organism>
<dbReference type="EMBL" id="PYGC01000002">
    <property type="protein sequence ID" value="PSK84818.1"/>
    <property type="molecule type" value="Genomic_DNA"/>
</dbReference>
<evidence type="ECO:0000313" key="1">
    <source>
        <dbReference type="EMBL" id="GET20983.1"/>
    </source>
</evidence>
<gene>
    <name evidence="2" type="ORF">CLV93_102609</name>
    <name evidence="1" type="ORF">JCM18694_12290</name>
</gene>
<reference evidence="1 4" key="2">
    <citation type="submission" date="2019-10" db="EMBL/GenBank/DDBJ databases">
        <title>Prolixibacter strains distinguished by the presence of nitrate reductase genes were adept at nitrate-dependent anaerobic corrosion of metallic iron and carbon steel.</title>
        <authorList>
            <person name="Iino T."/>
            <person name="Shono N."/>
            <person name="Ito K."/>
            <person name="Nakamura R."/>
            <person name="Sueoka K."/>
            <person name="Harayama S."/>
            <person name="Ohkuma M."/>
        </authorList>
    </citation>
    <scope>NUCLEOTIDE SEQUENCE [LARGE SCALE GENOMIC DNA]</scope>
    <source>
        <strain evidence="1 4">MIC1-1</strain>
    </source>
</reference>
<dbReference type="Proteomes" id="UP000240621">
    <property type="component" value="Unassembled WGS sequence"/>
</dbReference>
<protein>
    <submittedName>
        <fullName evidence="2">Uncharacterized protein</fullName>
    </submittedName>
</protein>
<evidence type="ECO:0000313" key="3">
    <source>
        <dbReference type="Proteomes" id="UP000240621"/>
    </source>
</evidence>
<comment type="caution">
    <text evidence="2">The sequence shown here is derived from an EMBL/GenBank/DDBJ whole genome shotgun (WGS) entry which is preliminary data.</text>
</comment>
<dbReference type="AlphaFoldDB" id="A0A2P8CIM8"/>
<reference evidence="2 3" key="1">
    <citation type="submission" date="2018-03" db="EMBL/GenBank/DDBJ databases">
        <title>Genomic Encyclopedia of Archaeal and Bacterial Type Strains, Phase II (KMG-II): from individual species to whole genera.</title>
        <authorList>
            <person name="Goeker M."/>
        </authorList>
    </citation>
    <scope>NUCLEOTIDE SEQUENCE [LARGE SCALE GENOMIC DNA]</scope>
    <source>
        <strain evidence="2 3">DSM 27267</strain>
    </source>
</reference>
<sequence>MLSCLAKMHYYLPEEETHVEFYEPLSDEDYHKIETSLNLVSEFRYYKRLKEFVVLNFKEITAFLDNSPKKITEVKFSVDYIKSTDVEFVKIELNRLLMNYLSSIRTYLDHSETKLKKRYGKSSSEFDNFKKSTNKLYDNKFAYRFIYKLRNYAQHIELPISKIGYETQRVMKSQEIRRTLTPYFDRDELLTKYSDWGVVEDDLLREKRTFPLMSIIEQMTDSILKVAEVVEKDIRKSFSLPLKEVLCMIENKSSERGMVFLARDIKKNSKGEVILYTNVFLPINEMREILNESTES</sequence>
<evidence type="ECO:0000313" key="4">
    <source>
        <dbReference type="Proteomes" id="UP000396862"/>
    </source>
</evidence>
<name>A0A2P8CIM8_9BACT</name>
<evidence type="ECO:0000313" key="2">
    <source>
        <dbReference type="EMBL" id="PSK84818.1"/>
    </source>
</evidence>
<dbReference type="Proteomes" id="UP000396862">
    <property type="component" value="Unassembled WGS sequence"/>
</dbReference>